<dbReference type="Proteomes" id="UP000053477">
    <property type="component" value="Unassembled WGS sequence"/>
</dbReference>
<evidence type="ECO:0000256" key="1">
    <source>
        <dbReference type="SAM" id="MobiDB-lite"/>
    </source>
</evidence>
<accession>A0A0H2QY88</accession>
<feature type="region of interest" description="Disordered" evidence="1">
    <location>
        <begin position="1"/>
        <end position="50"/>
    </location>
</feature>
<gene>
    <name evidence="3" type="ORF">SCHPADRAFT_948204</name>
</gene>
<dbReference type="GO" id="GO:0032044">
    <property type="term" value="C:DSIF complex"/>
    <property type="evidence" value="ECO:0007669"/>
    <property type="project" value="TreeGrafter"/>
</dbReference>
<organism evidence="3 4">
    <name type="scientific">Schizopora paradoxa</name>
    <dbReference type="NCBI Taxonomy" id="27342"/>
    <lineage>
        <taxon>Eukaryota</taxon>
        <taxon>Fungi</taxon>
        <taxon>Dikarya</taxon>
        <taxon>Basidiomycota</taxon>
        <taxon>Agaricomycotina</taxon>
        <taxon>Agaricomycetes</taxon>
        <taxon>Hymenochaetales</taxon>
        <taxon>Schizoporaceae</taxon>
        <taxon>Schizopora</taxon>
    </lineage>
</organism>
<dbReference type="InterPro" id="IPR005100">
    <property type="entry name" value="NGN-domain"/>
</dbReference>
<dbReference type="InterPro" id="IPR036735">
    <property type="entry name" value="NGN_dom_sf"/>
</dbReference>
<protein>
    <recommendedName>
        <fullName evidence="2">NGN domain-containing protein</fullName>
    </recommendedName>
</protein>
<dbReference type="InterPro" id="IPR039659">
    <property type="entry name" value="SPT5"/>
</dbReference>
<dbReference type="GO" id="GO:0006368">
    <property type="term" value="P:transcription elongation by RNA polymerase II"/>
    <property type="evidence" value="ECO:0007669"/>
    <property type="project" value="TreeGrafter"/>
</dbReference>
<dbReference type="Pfam" id="PF03439">
    <property type="entry name" value="Spt5-NGN"/>
    <property type="match status" value="1"/>
</dbReference>
<sequence>MRGKRPFRSVFVDVEAVAEEEDEDDEEDDYDEGENDEDIDIEDQLSASAPAALRIEDDDDAEAEFEAFHQRAISRGHRRLPHSDGSSADRGTGTDLHPCANAVGIPGVEDYHLLCYHVKVGKEIMVVLRLMRKLLDREEIGRPLEGIGSVFSVPKSPGRIYVEARSPKCAEQLLRGIHFIQLHSEFLVPLAERVSLLTPGL</sequence>
<dbReference type="Gene3D" id="3.30.70.940">
    <property type="entry name" value="NusG, N-terminal domain"/>
    <property type="match status" value="1"/>
</dbReference>
<keyword evidence="4" id="KW-1185">Reference proteome</keyword>
<dbReference type="PANTHER" id="PTHR11125:SF7">
    <property type="entry name" value="TRANSCRIPTION ELONGATION FACTOR SPT5"/>
    <property type="match status" value="1"/>
</dbReference>
<dbReference type="AlphaFoldDB" id="A0A0H2QY88"/>
<evidence type="ECO:0000313" key="4">
    <source>
        <dbReference type="Proteomes" id="UP000053477"/>
    </source>
</evidence>
<feature type="non-terminal residue" evidence="3">
    <location>
        <position position="201"/>
    </location>
</feature>
<evidence type="ECO:0000259" key="2">
    <source>
        <dbReference type="Pfam" id="PF03439"/>
    </source>
</evidence>
<dbReference type="EMBL" id="KQ086903">
    <property type="protein sequence ID" value="KLO03897.1"/>
    <property type="molecule type" value="Genomic_DNA"/>
</dbReference>
<feature type="compositionally biased region" description="Acidic residues" evidence="1">
    <location>
        <begin position="16"/>
        <end position="43"/>
    </location>
</feature>
<dbReference type="GO" id="GO:0006357">
    <property type="term" value="P:regulation of transcription by RNA polymerase II"/>
    <property type="evidence" value="ECO:0007669"/>
    <property type="project" value="InterPro"/>
</dbReference>
<proteinExistence type="predicted"/>
<reference evidence="3 4" key="1">
    <citation type="submission" date="2015-04" db="EMBL/GenBank/DDBJ databases">
        <title>Complete genome sequence of Schizopora paradoxa KUC8140, a cosmopolitan wood degrader in East Asia.</title>
        <authorList>
            <consortium name="DOE Joint Genome Institute"/>
            <person name="Min B."/>
            <person name="Park H."/>
            <person name="Jang Y."/>
            <person name="Kim J.-J."/>
            <person name="Kim K.H."/>
            <person name="Pangilinan J."/>
            <person name="Lipzen A."/>
            <person name="Riley R."/>
            <person name="Grigoriev I.V."/>
            <person name="Spatafora J.W."/>
            <person name="Choi I.-G."/>
        </authorList>
    </citation>
    <scope>NUCLEOTIDE SEQUENCE [LARGE SCALE GENOMIC DNA]</scope>
    <source>
        <strain evidence="3 4">KUC8140</strain>
    </source>
</reference>
<dbReference type="STRING" id="27342.A0A0H2QY88"/>
<name>A0A0H2QY88_9AGAM</name>
<evidence type="ECO:0000313" key="3">
    <source>
        <dbReference type="EMBL" id="KLO03897.1"/>
    </source>
</evidence>
<dbReference type="GO" id="GO:0032784">
    <property type="term" value="P:regulation of DNA-templated transcription elongation"/>
    <property type="evidence" value="ECO:0007669"/>
    <property type="project" value="InterPro"/>
</dbReference>
<dbReference type="GO" id="GO:0003729">
    <property type="term" value="F:mRNA binding"/>
    <property type="evidence" value="ECO:0007669"/>
    <property type="project" value="TreeGrafter"/>
</dbReference>
<dbReference type="PANTHER" id="PTHR11125">
    <property type="entry name" value="SUPPRESSOR OF TY 5"/>
    <property type="match status" value="1"/>
</dbReference>
<dbReference type="InParanoid" id="A0A0H2QY88"/>
<dbReference type="OrthoDB" id="3117547at2759"/>
<feature type="region of interest" description="Disordered" evidence="1">
    <location>
        <begin position="74"/>
        <end position="93"/>
    </location>
</feature>
<feature type="domain" description="NGN" evidence="2">
    <location>
        <begin position="118"/>
        <end position="197"/>
    </location>
</feature>